<keyword evidence="2" id="KW-1185">Reference proteome</keyword>
<dbReference type="InterPro" id="IPR049874">
    <property type="entry name" value="ROK_cs"/>
</dbReference>
<gene>
    <name evidence="1" type="ORF">DC363_09525</name>
</gene>
<organism evidence="1 2">
    <name type="scientific">Thalassorhabdomicrobium marinisediminis</name>
    <dbReference type="NCBI Taxonomy" id="2170577"/>
    <lineage>
        <taxon>Bacteria</taxon>
        <taxon>Pseudomonadati</taxon>
        <taxon>Pseudomonadota</taxon>
        <taxon>Alphaproteobacteria</taxon>
        <taxon>Rhodobacterales</taxon>
        <taxon>Paracoccaceae</taxon>
        <taxon>Thalassorhabdomicrobium</taxon>
    </lineage>
</organism>
<dbReference type="PROSITE" id="PS01125">
    <property type="entry name" value="ROK"/>
    <property type="match status" value="1"/>
</dbReference>
<protein>
    <recommendedName>
        <fullName evidence="3">N-acetylglucosamine kinase</fullName>
    </recommendedName>
</protein>
<dbReference type="Proteomes" id="UP000244817">
    <property type="component" value="Unassembled WGS sequence"/>
</dbReference>
<proteinExistence type="predicted"/>
<reference evidence="1 2" key="1">
    <citation type="submission" date="2018-04" db="EMBL/GenBank/DDBJ databases">
        <title>Pelagivirga bohaiensis gen. nov., sp. nov., a bacterium isolated from the Bohai Sea.</title>
        <authorList>
            <person name="Ji X."/>
        </authorList>
    </citation>
    <scope>NUCLEOTIDE SEQUENCE [LARGE SCALE GENOMIC DNA]</scope>
    <source>
        <strain evidence="1 2">BH-SD16</strain>
    </source>
</reference>
<comment type="caution">
    <text evidence="1">The sequence shown here is derived from an EMBL/GenBank/DDBJ whole genome shotgun (WGS) entry which is preliminary data.</text>
</comment>
<evidence type="ECO:0000313" key="2">
    <source>
        <dbReference type="Proteomes" id="UP000244817"/>
    </source>
</evidence>
<dbReference type="Pfam" id="PF00480">
    <property type="entry name" value="ROK"/>
    <property type="match status" value="1"/>
</dbReference>
<dbReference type="EMBL" id="QCYG01000005">
    <property type="protein sequence ID" value="PVA06755.1"/>
    <property type="molecule type" value="Genomic_DNA"/>
</dbReference>
<dbReference type="PANTHER" id="PTHR18964">
    <property type="entry name" value="ROK (REPRESSOR, ORF, KINASE) FAMILY"/>
    <property type="match status" value="1"/>
</dbReference>
<dbReference type="Gene3D" id="3.30.420.40">
    <property type="match status" value="2"/>
</dbReference>
<accession>A0A2T7FX56</accession>
<dbReference type="PANTHER" id="PTHR18964:SF174">
    <property type="entry name" value="D-ALLOSE KINASE-RELATED"/>
    <property type="match status" value="1"/>
</dbReference>
<dbReference type="InterPro" id="IPR043129">
    <property type="entry name" value="ATPase_NBD"/>
</dbReference>
<dbReference type="RefSeq" id="WP_108640913.1">
    <property type="nucleotide sequence ID" value="NZ_QCYG01000005.1"/>
</dbReference>
<name>A0A2T7FX56_9RHOB</name>
<dbReference type="OrthoDB" id="9810372at2"/>
<evidence type="ECO:0008006" key="3">
    <source>
        <dbReference type="Google" id="ProtNLM"/>
    </source>
</evidence>
<dbReference type="AlphaFoldDB" id="A0A2T7FX56"/>
<dbReference type="InterPro" id="IPR000600">
    <property type="entry name" value="ROK"/>
</dbReference>
<sequence>MIAAGIDLGGTKIEAQLFDADWQVMDRKRVETPKEYPALVTAIAELIGWCEGAAGSRLPVGIGAAGLLNPATGKALTANICATGKPLPYDIAEAAGRPVTYINDCRALALSEAVFGAGRDHRTVMSLILGTGIGGGLAVDRTLMTGPTLTGGEYGHCAAPAGLVAEHALPVYRCGCGRMACAETYIAGPGMARMGEALTGTPLTTHQIAARDTADTARVWSVWCDFTADLLRNLILTVDPDIIVLGGGLSTIDGVVEDLTEATLRAQIGDFTIPPIARAQGGDASGARGAGYAAWQEAQHV</sequence>
<dbReference type="GO" id="GO:0004396">
    <property type="term" value="F:hexokinase activity"/>
    <property type="evidence" value="ECO:0007669"/>
    <property type="project" value="TreeGrafter"/>
</dbReference>
<dbReference type="SUPFAM" id="SSF53067">
    <property type="entry name" value="Actin-like ATPase domain"/>
    <property type="match status" value="1"/>
</dbReference>
<evidence type="ECO:0000313" key="1">
    <source>
        <dbReference type="EMBL" id="PVA06755.1"/>
    </source>
</evidence>